<feature type="compositionally biased region" description="Low complexity" evidence="1">
    <location>
        <begin position="25"/>
        <end position="39"/>
    </location>
</feature>
<proteinExistence type="predicted"/>
<sequence>MQIAFPVAAMNSSIAMAQAEESPSHRTAPPAATRRAPSAAPVASHANHLCLSVWVCLFRWGQSENAFTGYQNSDSAGERATRRNALRWF</sequence>
<protein>
    <submittedName>
        <fullName evidence="2">Secreted protein</fullName>
    </submittedName>
</protein>
<reference evidence="2" key="1">
    <citation type="submission" date="2019-11" db="UniProtKB">
        <authorList>
            <consortium name="WormBaseParasite"/>
        </authorList>
    </citation>
    <scope>IDENTIFICATION</scope>
</reference>
<accession>A0A5K3F1U9</accession>
<evidence type="ECO:0000256" key="1">
    <source>
        <dbReference type="SAM" id="MobiDB-lite"/>
    </source>
</evidence>
<dbReference type="AlphaFoldDB" id="A0A5K3F1U9"/>
<feature type="region of interest" description="Disordered" evidence="1">
    <location>
        <begin position="16"/>
        <end position="39"/>
    </location>
</feature>
<evidence type="ECO:0000313" key="2">
    <source>
        <dbReference type="WBParaSite" id="MCU_004291-RA"/>
    </source>
</evidence>
<name>A0A5K3F1U9_MESCO</name>
<organism evidence="2">
    <name type="scientific">Mesocestoides corti</name>
    <name type="common">Flatworm</name>
    <dbReference type="NCBI Taxonomy" id="53468"/>
    <lineage>
        <taxon>Eukaryota</taxon>
        <taxon>Metazoa</taxon>
        <taxon>Spiralia</taxon>
        <taxon>Lophotrochozoa</taxon>
        <taxon>Platyhelminthes</taxon>
        <taxon>Cestoda</taxon>
        <taxon>Eucestoda</taxon>
        <taxon>Cyclophyllidea</taxon>
        <taxon>Mesocestoididae</taxon>
        <taxon>Mesocestoides</taxon>
    </lineage>
</organism>
<dbReference type="WBParaSite" id="MCU_004291-RA">
    <property type="protein sequence ID" value="MCU_004291-RA"/>
    <property type="gene ID" value="MCU_004291"/>
</dbReference>